<name>A0AAP8KR43_9ENTR</name>
<dbReference type="RefSeq" id="WP_032658802.1">
    <property type="nucleotide sequence ID" value="NZ_CP114979.1"/>
</dbReference>
<dbReference type="InterPro" id="IPR021352">
    <property type="entry name" value="DUF2971"/>
</dbReference>
<dbReference type="AlphaFoldDB" id="A0AAP8KR43"/>
<accession>A0AAP8KR43</accession>
<gene>
    <name evidence="1" type="ORF">CGZ54_00300</name>
</gene>
<dbReference type="Proteomes" id="UP000231328">
    <property type="component" value="Unassembled WGS sequence"/>
</dbReference>
<evidence type="ECO:0000313" key="2">
    <source>
        <dbReference type="Proteomes" id="UP000231328"/>
    </source>
</evidence>
<dbReference type="Pfam" id="PF11185">
    <property type="entry name" value="DUF2971"/>
    <property type="match status" value="1"/>
</dbReference>
<organism evidence="1 2">
    <name type="scientific">Enterobacter hormaechei</name>
    <dbReference type="NCBI Taxonomy" id="158836"/>
    <lineage>
        <taxon>Bacteria</taxon>
        <taxon>Pseudomonadati</taxon>
        <taxon>Pseudomonadota</taxon>
        <taxon>Gammaproteobacteria</taxon>
        <taxon>Enterobacterales</taxon>
        <taxon>Enterobacteriaceae</taxon>
        <taxon>Enterobacter</taxon>
        <taxon>Enterobacter cloacae complex</taxon>
    </lineage>
</organism>
<protein>
    <submittedName>
        <fullName evidence="1">DUF2971 domain-containing protein</fullName>
    </submittedName>
</protein>
<sequence>MNLSAENHLFRFRGDNINTINELVNNSIWHSKISGLNDPFEMFFNFDRDALKQLNKTDIATILKKTKFLEENAKEIERCFYYDDMEPIYKYIDAHWGDGFAIGLLKEFQKSVATACFTKRYDSRLMWGYYGNGMKGICFAYNKEKLKSSGVEFSDVIYTHEAPKINIYKHLLEKMRGEQVTIDAGFSLTKHTDWSGEEEVRSLKYLKGENVYEQIPGFAVPLEKCCVDAVIVGERLAGDMRVFIESFAQKNNIEILIAKADFTNYKIQIESK</sequence>
<comment type="caution">
    <text evidence="1">The sequence shown here is derived from an EMBL/GenBank/DDBJ whole genome shotgun (WGS) entry which is preliminary data.</text>
</comment>
<dbReference type="EMBL" id="NMVR01000001">
    <property type="protein sequence ID" value="PJG41762.1"/>
    <property type="molecule type" value="Genomic_DNA"/>
</dbReference>
<evidence type="ECO:0000313" key="1">
    <source>
        <dbReference type="EMBL" id="PJG41762.1"/>
    </source>
</evidence>
<reference evidence="1 2" key="1">
    <citation type="submission" date="2017-07" db="EMBL/GenBank/DDBJ databases">
        <title>Draft genome sequence of Enterobacter cloacae ST128, a clinical strain coproducing KPC-2 and NDM-1 carbapenemases.</title>
        <authorList>
            <person name="Li X."/>
        </authorList>
    </citation>
    <scope>NUCLEOTIDE SEQUENCE [LARGE SCALE GENOMIC DNA]</scope>
    <source>
        <strain evidence="1 2">HBY</strain>
    </source>
</reference>
<proteinExistence type="predicted"/>